<accession>A0A8R1DI70</accession>
<feature type="region of interest" description="Disordered" evidence="1">
    <location>
        <begin position="43"/>
        <end position="68"/>
    </location>
</feature>
<reference evidence="2" key="2">
    <citation type="submission" date="2022-06" db="UniProtKB">
        <authorList>
            <consortium name="EnsemblMetazoa"/>
        </authorList>
    </citation>
    <scope>IDENTIFICATION</scope>
    <source>
        <strain evidence="2">DF5081</strain>
    </source>
</reference>
<proteinExistence type="predicted"/>
<evidence type="ECO:0000313" key="2">
    <source>
        <dbReference type="EnsemblMetazoa" id="CJA02660.1"/>
    </source>
</evidence>
<keyword evidence="3" id="KW-1185">Reference proteome</keyword>
<name>A0A8R1DI70_CAEJA</name>
<dbReference type="AlphaFoldDB" id="A0A8R1DI70"/>
<feature type="compositionally biased region" description="Polar residues" evidence="1">
    <location>
        <begin position="43"/>
        <end position="58"/>
    </location>
</feature>
<protein>
    <submittedName>
        <fullName evidence="2">Uncharacterized protein</fullName>
    </submittedName>
</protein>
<reference evidence="3" key="1">
    <citation type="submission" date="2010-08" db="EMBL/GenBank/DDBJ databases">
        <authorList>
            <consortium name="Caenorhabditis japonica Sequencing Consortium"/>
            <person name="Wilson R.K."/>
        </authorList>
    </citation>
    <scope>NUCLEOTIDE SEQUENCE [LARGE SCALE GENOMIC DNA]</scope>
    <source>
        <strain evidence="3">DF5081</strain>
    </source>
</reference>
<sequence>MAEGRIINEEILDLHRENGEVVRIHMIHREFVGNMFPPELQLQNDDGFTTDAPTSPDSDVSGLQFIPSDNGYRSVSELFETDEEPRPEIVYDVENISTQGSVGSIEDFVSSLESLSLADSVEEVAKEIAAYDSGDLGDEEDNADEASHE</sequence>
<evidence type="ECO:0000256" key="1">
    <source>
        <dbReference type="SAM" id="MobiDB-lite"/>
    </source>
</evidence>
<feature type="compositionally biased region" description="Acidic residues" evidence="1">
    <location>
        <begin position="135"/>
        <end position="149"/>
    </location>
</feature>
<feature type="region of interest" description="Disordered" evidence="1">
    <location>
        <begin position="129"/>
        <end position="149"/>
    </location>
</feature>
<organism evidence="2 3">
    <name type="scientific">Caenorhabditis japonica</name>
    <dbReference type="NCBI Taxonomy" id="281687"/>
    <lineage>
        <taxon>Eukaryota</taxon>
        <taxon>Metazoa</taxon>
        <taxon>Ecdysozoa</taxon>
        <taxon>Nematoda</taxon>
        <taxon>Chromadorea</taxon>
        <taxon>Rhabditida</taxon>
        <taxon>Rhabditina</taxon>
        <taxon>Rhabditomorpha</taxon>
        <taxon>Rhabditoidea</taxon>
        <taxon>Rhabditidae</taxon>
        <taxon>Peloderinae</taxon>
        <taxon>Caenorhabditis</taxon>
    </lineage>
</organism>
<evidence type="ECO:0000313" key="3">
    <source>
        <dbReference type="Proteomes" id="UP000005237"/>
    </source>
</evidence>
<dbReference type="Proteomes" id="UP000005237">
    <property type="component" value="Unassembled WGS sequence"/>
</dbReference>
<dbReference type="EnsemblMetazoa" id="CJA02660.1">
    <property type="protein sequence ID" value="CJA02660.1"/>
    <property type="gene ID" value="WBGene00121864"/>
</dbReference>